<feature type="transmembrane region" description="Helical" evidence="1">
    <location>
        <begin position="292"/>
        <end position="310"/>
    </location>
</feature>
<proteinExistence type="predicted"/>
<dbReference type="Proteomes" id="UP000594454">
    <property type="component" value="Chromosome 6"/>
</dbReference>
<dbReference type="PANTHER" id="PTHR44269">
    <property type="entry name" value="DEHYDROGENASE/REDUCTASE SDR FAMILY MEMBER 7-RELATED"/>
    <property type="match status" value="1"/>
</dbReference>
<feature type="transmembrane region" description="Helical" evidence="1">
    <location>
        <begin position="6"/>
        <end position="25"/>
    </location>
</feature>
<keyword evidence="1" id="KW-0812">Transmembrane</keyword>
<dbReference type="PANTHER" id="PTHR44269:SF1">
    <property type="entry name" value="DEHYDROGENASE_REDUCTASE SDR FAMILY MEMBER 7"/>
    <property type="match status" value="1"/>
</dbReference>
<reference evidence="2 3" key="1">
    <citation type="submission" date="2020-11" db="EMBL/GenBank/DDBJ databases">
        <authorList>
            <person name="Wallbank WR R."/>
            <person name="Pardo Diaz C."/>
            <person name="Kozak K."/>
            <person name="Martin S."/>
            <person name="Jiggins C."/>
            <person name="Moest M."/>
            <person name="Warren A I."/>
            <person name="Generalovic N T."/>
            <person name="Byers J.R.P. K."/>
            <person name="Montejo-Kovacevich G."/>
            <person name="Yen C E."/>
        </authorList>
    </citation>
    <scope>NUCLEOTIDE SEQUENCE [LARGE SCALE GENOMIC DNA]</scope>
</reference>
<dbReference type="PRINTS" id="PR00081">
    <property type="entry name" value="GDHRDH"/>
</dbReference>
<dbReference type="Gene3D" id="3.40.50.720">
    <property type="entry name" value="NAD(P)-binding Rossmann-like Domain"/>
    <property type="match status" value="1"/>
</dbReference>
<dbReference type="OrthoDB" id="47007at2759"/>
<evidence type="ECO:0008006" key="4">
    <source>
        <dbReference type="Google" id="ProtNLM"/>
    </source>
</evidence>
<dbReference type="FunCoup" id="A0A7R8V6T7">
    <property type="interactions" value="196"/>
</dbReference>
<dbReference type="InParanoid" id="A0A7R8V6T7"/>
<sequence length="322" mass="35575">MGLFELVGVAVVLYFVVSLILWIICDCNIQLAFKEKFGHPVSALRGKVVWVTGASSGIGKDLALALAEHGVRLVLSARRQPELEDVKKKALERSNGLLAKDDILVLPMDMLNLEKHQQLFDEVIKHFGKLDILVNNAGRSQRAIWEEIDIQVDRDLFELDVFSVIHLSRIAVRYFKTTGGKGHLAVTSSGAGLVPIPFSPSYSGAKFALHGYFGSLKVEHPELDITVFCPGPIATSFLEEAFTNSPDKKHGIPISANDKRRMTSERCGELFAIALANKVLLTWCGLFPVNVLIYLSLYYPSIAILILKAMGSKGMKKIREGR</sequence>
<dbReference type="SUPFAM" id="SSF51735">
    <property type="entry name" value="NAD(P)-binding Rossmann-fold domains"/>
    <property type="match status" value="1"/>
</dbReference>
<dbReference type="InterPro" id="IPR053011">
    <property type="entry name" value="SDR_family_member_7"/>
</dbReference>
<dbReference type="EMBL" id="LR899014">
    <property type="protein sequence ID" value="CAD7093778.1"/>
    <property type="molecule type" value="Genomic_DNA"/>
</dbReference>
<evidence type="ECO:0000256" key="1">
    <source>
        <dbReference type="SAM" id="Phobius"/>
    </source>
</evidence>
<dbReference type="InterPro" id="IPR036291">
    <property type="entry name" value="NAD(P)-bd_dom_sf"/>
</dbReference>
<keyword evidence="1" id="KW-0472">Membrane</keyword>
<dbReference type="AlphaFoldDB" id="A0A7R8V6T7"/>
<evidence type="ECO:0000313" key="2">
    <source>
        <dbReference type="EMBL" id="CAD7093778.1"/>
    </source>
</evidence>
<dbReference type="InterPro" id="IPR002347">
    <property type="entry name" value="SDR_fam"/>
</dbReference>
<protein>
    <recommendedName>
        <fullName evidence="4">Dehydrogenase/reductase SDR family member 7</fullName>
    </recommendedName>
</protein>
<accession>A0A7R8V6T7</accession>
<gene>
    <name evidence="2" type="ORF">HERILL_LOCUS16042</name>
</gene>
<dbReference type="Pfam" id="PF00106">
    <property type="entry name" value="adh_short"/>
    <property type="match status" value="1"/>
</dbReference>
<keyword evidence="3" id="KW-1185">Reference proteome</keyword>
<evidence type="ECO:0000313" key="3">
    <source>
        <dbReference type="Proteomes" id="UP000594454"/>
    </source>
</evidence>
<keyword evidence="1" id="KW-1133">Transmembrane helix</keyword>
<name>A0A7R8V6T7_HERIL</name>
<organism evidence="2 3">
    <name type="scientific">Hermetia illucens</name>
    <name type="common">Black soldier fly</name>
    <dbReference type="NCBI Taxonomy" id="343691"/>
    <lineage>
        <taxon>Eukaryota</taxon>
        <taxon>Metazoa</taxon>
        <taxon>Ecdysozoa</taxon>
        <taxon>Arthropoda</taxon>
        <taxon>Hexapoda</taxon>
        <taxon>Insecta</taxon>
        <taxon>Pterygota</taxon>
        <taxon>Neoptera</taxon>
        <taxon>Endopterygota</taxon>
        <taxon>Diptera</taxon>
        <taxon>Brachycera</taxon>
        <taxon>Stratiomyomorpha</taxon>
        <taxon>Stratiomyidae</taxon>
        <taxon>Hermetiinae</taxon>
        <taxon>Hermetia</taxon>
    </lineage>
</organism>
<dbReference type="OMA" id="TKGVNAM"/>